<protein>
    <submittedName>
        <fullName evidence="2">Uncharacterized protein</fullName>
    </submittedName>
</protein>
<dbReference type="Proteomes" id="UP000468687">
    <property type="component" value="Unassembled WGS sequence"/>
</dbReference>
<name>A0A6P0HDM8_9ACTN</name>
<dbReference type="AlphaFoldDB" id="A0A6P0HDM8"/>
<keyword evidence="1" id="KW-0812">Transmembrane</keyword>
<proteinExistence type="predicted"/>
<evidence type="ECO:0000313" key="2">
    <source>
        <dbReference type="EMBL" id="NEN76912.1"/>
    </source>
</evidence>
<keyword evidence="3" id="KW-1185">Reference proteome</keyword>
<feature type="transmembrane region" description="Helical" evidence="1">
    <location>
        <begin position="41"/>
        <end position="60"/>
    </location>
</feature>
<dbReference type="EMBL" id="JAAGXA010000001">
    <property type="protein sequence ID" value="NEN76912.1"/>
    <property type="molecule type" value="Genomic_DNA"/>
</dbReference>
<gene>
    <name evidence="2" type="ORF">G3T38_01335</name>
</gene>
<organism evidence="2 3">
    <name type="scientific">Nocardioides zeae</name>
    <dbReference type="NCBI Taxonomy" id="1457234"/>
    <lineage>
        <taxon>Bacteria</taxon>
        <taxon>Bacillati</taxon>
        <taxon>Actinomycetota</taxon>
        <taxon>Actinomycetes</taxon>
        <taxon>Propionibacteriales</taxon>
        <taxon>Nocardioidaceae</taxon>
        <taxon>Nocardioides</taxon>
    </lineage>
</organism>
<feature type="transmembrane region" description="Helical" evidence="1">
    <location>
        <begin position="93"/>
        <end position="120"/>
    </location>
</feature>
<feature type="transmembrane region" description="Helical" evidence="1">
    <location>
        <begin position="67"/>
        <end position="87"/>
    </location>
</feature>
<comment type="caution">
    <text evidence="2">The sequence shown here is derived from an EMBL/GenBank/DDBJ whole genome shotgun (WGS) entry which is preliminary data.</text>
</comment>
<evidence type="ECO:0000313" key="3">
    <source>
        <dbReference type="Proteomes" id="UP000468687"/>
    </source>
</evidence>
<reference evidence="2 3" key="1">
    <citation type="journal article" date="2014" name="Int. J. Syst. Evol. Microbiol.">
        <title>Nocardioides zeae sp. nov., isolated from the stem of Zea mays.</title>
        <authorList>
            <person name="Glaeser S.P."/>
            <person name="McInroy J.A."/>
            <person name="Busse H.J."/>
            <person name="Kampfer P."/>
        </authorList>
    </citation>
    <scope>NUCLEOTIDE SEQUENCE [LARGE SCALE GENOMIC DNA]</scope>
    <source>
        <strain evidence="2 3">JCM 30728</strain>
    </source>
</reference>
<sequence>MRDLAWGLGVAVLSAAAWFGWMGWDDEYQVDTATNQVSGPYEAWQVVGCVVTLLVVGVVAARWWRPFATATVLSLAFTVAWSVTAAAEDDTGLWGVGAVLVLVGTAAASLLVAAVVAAVATAREPR</sequence>
<evidence type="ECO:0000256" key="1">
    <source>
        <dbReference type="SAM" id="Phobius"/>
    </source>
</evidence>
<accession>A0A6P0HDM8</accession>
<keyword evidence="1" id="KW-0472">Membrane</keyword>
<keyword evidence="1" id="KW-1133">Transmembrane helix</keyword>